<feature type="signal peptide" evidence="1">
    <location>
        <begin position="1"/>
        <end position="24"/>
    </location>
</feature>
<dbReference type="InterPro" id="IPR008928">
    <property type="entry name" value="6-hairpin_glycosidase_sf"/>
</dbReference>
<evidence type="ECO:0000313" key="2">
    <source>
        <dbReference type="EMBL" id="THD66799.1"/>
    </source>
</evidence>
<dbReference type="EMBL" id="SSMC01000003">
    <property type="protein sequence ID" value="THD66799.1"/>
    <property type="molecule type" value="Genomic_DNA"/>
</dbReference>
<comment type="caution">
    <text evidence="2">The sequence shown here is derived from an EMBL/GenBank/DDBJ whole genome shotgun (WGS) entry which is preliminary data.</text>
</comment>
<accession>A0A4S3LYW3</accession>
<dbReference type="AlphaFoldDB" id="A0A4S3LYW3"/>
<dbReference type="PROSITE" id="PS51257">
    <property type="entry name" value="PROKAR_LIPOPROTEIN"/>
    <property type="match status" value="1"/>
</dbReference>
<proteinExistence type="predicted"/>
<name>A0A4S3LYW3_9FLAO</name>
<organism evidence="2 3">
    <name type="scientific">Robertkochia marina</name>
    <dbReference type="NCBI Taxonomy" id="1227945"/>
    <lineage>
        <taxon>Bacteria</taxon>
        <taxon>Pseudomonadati</taxon>
        <taxon>Bacteroidota</taxon>
        <taxon>Flavobacteriia</taxon>
        <taxon>Flavobacteriales</taxon>
        <taxon>Flavobacteriaceae</taxon>
        <taxon>Robertkochia</taxon>
    </lineage>
</organism>
<evidence type="ECO:0008006" key="4">
    <source>
        <dbReference type="Google" id="ProtNLM"/>
    </source>
</evidence>
<dbReference type="SUPFAM" id="SSF48208">
    <property type="entry name" value="Six-hairpin glycosidases"/>
    <property type="match status" value="1"/>
</dbReference>
<evidence type="ECO:0000256" key="1">
    <source>
        <dbReference type="SAM" id="SignalP"/>
    </source>
</evidence>
<reference evidence="2 3" key="1">
    <citation type="submission" date="2019-04" db="EMBL/GenBank/DDBJ databases">
        <title>Draft genome sequence of Robertkochia marina CC-AMO-30D.</title>
        <authorList>
            <person name="Hameed A."/>
            <person name="Lin S.-Y."/>
            <person name="Shahina M."/>
            <person name="Lai W.-A."/>
            <person name="Young C.-C."/>
        </authorList>
    </citation>
    <scope>NUCLEOTIDE SEQUENCE [LARGE SCALE GENOMIC DNA]</scope>
    <source>
        <strain evidence="2 3">CC-AMO-30D</strain>
    </source>
</reference>
<evidence type="ECO:0000313" key="3">
    <source>
        <dbReference type="Proteomes" id="UP000305939"/>
    </source>
</evidence>
<sequence length="472" mass="53922">MKRLNKLRPMLIIVLISQLFFACANDQDEFLADNVEEVVGDFMAATIYYEVGSDKYAIVYTKNGDKKTFNNGKKVGQTQEEAPDPIVAPENAENVEIIEGEAWTDEEAMVETSNPNAPVSSDLAFSVNYWQDLYDQEWVENDNRMDKDDAYSKSLSKNLDQEYYYLGYYIDGLVQIWQATGDNAYLDTALDLINNTVNDAVDMGNGYKGWPSQDGTPKALWDSFYWRHVATLVRVLHESPNLRSTNPQYQQAYVELLNFSEVHIWDRWEAAGIGNFYRSRTHMASHWARIGMELYMVTGKAKYREVFENISFKGMPNRPSNLRDRIYFNPDQTDAYVWDSQWDVNQGGGVQDTSHAGAIISFIVNAADNNMYWNSNDITAFTNTLMKVIWPAENGSQMAYNVDGTEGFQRAHKGHEWLTLGRYSREVQERIFTDYIPNTQFENVYVYGTQAMGAAALNAKILTDGAPVYPEQ</sequence>
<dbReference type="RefSeq" id="WP_136336868.1">
    <property type="nucleotide sequence ID" value="NZ_QXMP01000013.1"/>
</dbReference>
<protein>
    <recommendedName>
        <fullName evidence="4">Alginate lyase domain-containing protein</fullName>
    </recommendedName>
</protein>
<dbReference type="OrthoDB" id="8737820at2"/>
<dbReference type="Gene3D" id="1.50.10.20">
    <property type="match status" value="1"/>
</dbReference>
<keyword evidence="1" id="KW-0732">Signal</keyword>
<feature type="chain" id="PRO_5020641357" description="Alginate lyase domain-containing protein" evidence="1">
    <location>
        <begin position="25"/>
        <end position="472"/>
    </location>
</feature>
<dbReference type="Proteomes" id="UP000305939">
    <property type="component" value="Unassembled WGS sequence"/>
</dbReference>
<keyword evidence="3" id="KW-1185">Reference proteome</keyword>
<dbReference type="GO" id="GO:0005975">
    <property type="term" value="P:carbohydrate metabolic process"/>
    <property type="evidence" value="ECO:0007669"/>
    <property type="project" value="InterPro"/>
</dbReference>
<gene>
    <name evidence="2" type="ORF">E7Z59_13555</name>
</gene>